<dbReference type="Gene3D" id="3.90.1200.10">
    <property type="match status" value="1"/>
</dbReference>
<dbReference type="RefSeq" id="XP_018703126.1">
    <property type="nucleotide sequence ID" value="XM_018849628.1"/>
</dbReference>
<dbReference type="InterPro" id="IPR011009">
    <property type="entry name" value="Kinase-like_dom_sf"/>
</dbReference>
<dbReference type="PANTHER" id="PTHR21310">
    <property type="entry name" value="AMINOGLYCOSIDE PHOSPHOTRANSFERASE-RELATED-RELATED"/>
    <property type="match status" value="1"/>
</dbReference>
<protein>
    <submittedName>
        <fullName evidence="1">Aminoglycoside phosphotransferase</fullName>
    </submittedName>
</protein>
<gene>
    <name evidence="1" type="ORF">ISF_06024</name>
</gene>
<name>A0A167SWX1_CORFA</name>
<dbReference type="EMBL" id="AZHB01000015">
    <property type="protein sequence ID" value="OAA60013.1"/>
    <property type="molecule type" value="Genomic_DNA"/>
</dbReference>
<keyword evidence="1" id="KW-0808">Transferase</keyword>
<dbReference type="GeneID" id="30022316"/>
<sequence>MQLDNPKDIIWAASNYERHFQLGKDWFVKRQLSTSELPVDVDGQVIRPLWDTERLRNEHAATTFIRQHTTIPVPEGQLYSRDGLLHFASRRVRDATQLDACPPPTRTTAVAAVEQQMRRFIIPQLQRLQRAQVGSAGRHLPLVPPRRVYRRDDRAWERPASADGGGEVFVFCHNDLEPKNVWIHPETFKIVAVTGWEQAGFFPHCFELALWTALGWEERQAMQRSVLARDLAFFGLRPGDLRNCVRNPCLR</sequence>
<evidence type="ECO:0000313" key="2">
    <source>
        <dbReference type="Proteomes" id="UP000076744"/>
    </source>
</evidence>
<dbReference type="AlphaFoldDB" id="A0A167SWX1"/>
<dbReference type="OrthoDB" id="2906425at2759"/>
<accession>A0A167SWX1</accession>
<keyword evidence="2" id="KW-1185">Reference proteome</keyword>
<dbReference type="STRING" id="1081104.A0A167SWX1"/>
<dbReference type="Proteomes" id="UP000076744">
    <property type="component" value="Unassembled WGS sequence"/>
</dbReference>
<dbReference type="GO" id="GO:0016740">
    <property type="term" value="F:transferase activity"/>
    <property type="evidence" value="ECO:0007669"/>
    <property type="project" value="UniProtKB-KW"/>
</dbReference>
<proteinExistence type="predicted"/>
<comment type="caution">
    <text evidence="1">The sequence shown here is derived from an EMBL/GenBank/DDBJ whole genome shotgun (WGS) entry which is preliminary data.</text>
</comment>
<dbReference type="PANTHER" id="PTHR21310:SF40">
    <property type="entry name" value="AMINOGLYCOSIDE PHOSPHOTRANSFERASE DOMAIN-CONTAINING PROTEIN-RELATED"/>
    <property type="match status" value="1"/>
</dbReference>
<reference evidence="1 2" key="1">
    <citation type="journal article" date="2016" name="Genome Biol. Evol.">
        <title>Divergent and convergent evolution of fungal pathogenicity.</title>
        <authorList>
            <person name="Shang Y."/>
            <person name="Xiao G."/>
            <person name="Zheng P."/>
            <person name="Cen K."/>
            <person name="Zhan S."/>
            <person name="Wang C."/>
        </authorList>
    </citation>
    <scope>NUCLEOTIDE SEQUENCE [LARGE SCALE GENOMIC DNA]</scope>
    <source>
        <strain evidence="1 2">ARSEF 2679</strain>
    </source>
</reference>
<dbReference type="InterPro" id="IPR051678">
    <property type="entry name" value="AGP_Transferase"/>
</dbReference>
<dbReference type="SUPFAM" id="SSF56112">
    <property type="entry name" value="Protein kinase-like (PK-like)"/>
    <property type="match status" value="1"/>
</dbReference>
<organism evidence="1 2">
    <name type="scientific">Cordyceps fumosorosea (strain ARSEF 2679)</name>
    <name type="common">Isaria fumosorosea</name>
    <dbReference type="NCBI Taxonomy" id="1081104"/>
    <lineage>
        <taxon>Eukaryota</taxon>
        <taxon>Fungi</taxon>
        <taxon>Dikarya</taxon>
        <taxon>Ascomycota</taxon>
        <taxon>Pezizomycotina</taxon>
        <taxon>Sordariomycetes</taxon>
        <taxon>Hypocreomycetidae</taxon>
        <taxon>Hypocreales</taxon>
        <taxon>Cordycipitaceae</taxon>
        <taxon>Cordyceps</taxon>
    </lineage>
</organism>
<evidence type="ECO:0000313" key="1">
    <source>
        <dbReference type="EMBL" id="OAA60013.1"/>
    </source>
</evidence>